<keyword evidence="2 8" id="KW-0808">Transferase</keyword>
<keyword evidence="4 8" id="KW-0547">Nucleotide-binding</keyword>
<comment type="caution">
    <text evidence="8">Lacks conserved residue(s) required for the propagation of feature annotation.</text>
</comment>
<dbReference type="InterPro" id="IPR013482">
    <property type="entry name" value="Molybde_CF_guanTrfase"/>
</dbReference>
<evidence type="ECO:0000256" key="5">
    <source>
        <dbReference type="ARBA" id="ARBA00022842"/>
    </source>
</evidence>
<feature type="binding site" evidence="8">
    <location>
        <position position="94"/>
    </location>
    <ligand>
        <name>GTP</name>
        <dbReference type="ChEBI" id="CHEBI:37565"/>
    </ligand>
</feature>
<dbReference type="Proteomes" id="UP000617544">
    <property type="component" value="Unassembled WGS sequence"/>
</dbReference>
<dbReference type="GO" id="GO:0006777">
    <property type="term" value="P:Mo-molybdopterin cofactor biosynthetic process"/>
    <property type="evidence" value="ECO:0007669"/>
    <property type="project" value="UniProtKB-KW"/>
</dbReference>
<evidence type="ECO:0000256" key="2">
    <source>
        <dbReference type="ARBA" id="ARBA00022679"/>
    </source>
</evidence>
<comment type="domain">
    <text evidence="8">The N-terminal domain determines nucleotide recognition and specific binding, while the C-terminal domain determines the specific binding to the target protein.</text>
</comment>
<dbReference type="GeneID" id="1443305"/>
<gene>
    <name evidence="8 10" type="primary">mobA</name>
    <name evidence="10" type="ORF">HA331_09540</name>
</gene>
<evidence type="ECO:0000259" key="9">
    <source>
        <dbReference type="Pfam" id="PF12804"/>
    </source>
</evidence>
<dbReference type="InterPro" id="IPR025877">
    <property type="entry name" value="MobA-like_NTP_Trfase"/>
</dbReference>
<dbReference type="GO" id="GO:0005737">
    <property type="term" value="C:cytoplasm"/>
    <property type="evidence" value="ECO:0007669"/>
    <property type="project" value="UniProtKB-SubCell"/>
</dbReference>
<dbReference type="PANTHER" id="PTHR19136">
    <property type="entry name" value="MOLYBDENUM COFACTOR GUANYLYLTRANSFERASE"/>
    <property type="match status" value="1"/>
</dbReference>
<comment type="function">
    <text evidence="8">Transfers a GMP moiety from GTP to Mo-molybdopterin (Mo-MPT) cofactor (Moco or molybdenum cofactor) to form Mo-molybdopterin guanine dinucleotide (Mo-MGD) cofactor.</text>
</comment>
<dbReference type="PANTHER" id="PTHR19136:SF81">
    <property type="entry name" value="MOLYBDENUM COFACTOR GUANYLYLTRANSFERASE"/>
    <property type="match status" value="1"/>
</dbReference>
<dbReference type="EMBL" id="DUJN01000008">
    <property type="protein sequence ID" value="HII61958.1"/>
    <property type="molecule type" value="Genomic_DNA"/>
</dbReference>
<dbReference type="HAMAP" id="MF_00316">
    <property type="entry name" value="MobA"/>
    <property type="match status" value="1"/>
</dbReference>
<protein>
    <recommendedName>
        <fullName evidence="8">Probable molybdenum cofactor guanylyltransferase</fullName>
        <shortName evidence="8">MoCo guanylyltransferase</shortName>
        <ecNumber evidence="8">2.7.7.77</ecNumber>
    </recommendedName>
    <alternativeName>
        <fullName evidence="8">GTP:molybdopterin guanylyltransferase</fullName>
    </alternativeName>
    <alternativeName>
        <fullName evidence="8">Mo-MPT guanylyltransferase</fullName>
    </alternativeName>
    <alternativeName>
        <fullName evidence="8">Molybdopterin guanylyltransferase</fullName>
    </alternativeName>
    <alternativeName>
        <fullName evidence="8">Molybdopterin-guanine dinucleotide synthase</fullName>
        <shortName evidence="8">MGD synthase</shortName>
    </alternativeName>
</protein>
<keyword evidence="1 8" id="KW-0963">Cytoplasm</keyword>
<evidence type="ECO:0000313" key="10">
    <source>
        <dbReference type="EMBL" id="HII61958.1"/>
    </source>
</evidence>
<keyword evidence="5 8" id="KW-0460">Magnesium</keyword>
<name>A0A832T802_PYRHR</name>
<feature type="binding site" evidence="8">
    <location>
        <position position="20"/>
    </location>
    <ligand>
        <name>GTP</name>
        <dbReference type="ChEBI" id="CHEBI:37565"/>
    </ligand>
</feature>
<keyword evidence="10" id="KW-0548">Nucleotidyltransferase</keyword>
<dbReference type="RefSeq" id="WP_010885070.1">
    <property type="nucleotide sequence ID" value="NZ_DUJN01000008.1"/>
</dbReference>
<proteinExistence type="inferred from homology"/>
<dbReference type="NCBIfam" id="NF001457">
    <property type="entry name" value="PRK00317.1-3"/>
    <property type="match status" value="1"/>
</dbReference>
<dbReference type="Pfam" id="PF12804">
    <property type="entry name" value="NTP_transf_3"/>
    <property type="match status" value="1"/>
</dbReference>
<dbReference type="AlphaFoldDB" id="A0A832T802"/>
<organism evidence="10 11">
    <name type="scientific">Pyrococcus horikoshii</name>
    <dbReference type="NCBI Taxonomy" id="53953"/>
    <lineage>
        <taxon>Archaea</taxon>
        <taxon>Methanobacteriati</taxon>
        <taxon>Methanobacteriota</taxon>
        <taxon>Thermococci</taxon>
        <taxon>Thermococcales</taxon>
        <taxon>Thermococcaceae</taxon>
        <taxon>Pyrococcus</taxon>
    </lineage>
</organism>
<evidence type="ECO:0000256" key="6">
    <source>
        <dbReference type="ARBA" id="ARBA00023134"/>
    </source>
</evidence>
<feature type="binding site" evidence="8">
    <location>
        <position position="69"/>
    </location>
    <ligand>
        <name>GTP</name>
        <dbReference type="ChEBI" id="CHEBI:37565"/>
    </ligand>
</feature>
<keyword evidence="3 8" id="KW-0479">Metal-binding</keyword>
<keyword evidence="6 8" id="KW-0342">GTP-binding</keyword>
<evidence type="ECO:0000313" key="11">
    <source>
        <dbReference type="Proteomes" id="UP000617544"/>
    </source>
</evidence>
<evidence type="ECO:0000256" key="1">
    <source>
        <dbReference type="ARBA" id="ARBA00022490"/>
    </source>
</evidence>
<keyword evidence="7 8" id="KW-0501">Molybdenum cofactor biosynthesis</keyword>
<feature type="binding site" evidence="8">
    <location>
        <begin position="8"/>
        <end position="10"/>
    </location>
    <ligand>
        <name>GTP</name>
        <dbReference type="ChEBI" id="CHEBI:37565"/>
    </ligand>
</feature>
<dbReference type="SUPFAM" id="SSF53448">
    <property type="entry name" value="Nucleotide-diphospho-sugar transferases"/>
    <property type="match status" value="1"/>
</dbReference>
<comment type="similarity">
    <text evidence="8">Belongs to the MobA family.</text>
</comment>
<sequence>MKLIAAVLAGGKSRRFGEDKLLFEINGKPLILHTIDRLEKCNLIKRVVIVASSHNEKVMREFGYEVIVDELEIGPISGLYSALSLGEVLVVGGDMPSLIPEFIDYIIKEFNNSRKIACVPRWSNGYLEPLHAAYSREFREILGERIRKGKYKLGDAIREIPNVCYISIEKLPVEWRESFFNVNRKEDLHIIT</sequence>
<dbReference type="SMR" id="A0A832T802"/>
<feature type="binding site" evidence="8">
    <location>
        <position position="94"/>
    </location>
    <ligand>
        <name>Mg(2+)</name>
        <dbReference type="ChEBI" id="CHEBI:18420"/>
    </ligand>
</feature>
<comment type="caution">
    <text evidence="10">The sequence shown here is derived from an EMBL/GenBank/DDBJ whole genome shotgun (WGS) entry which is preliminary data.</text>
</comment>
<evidence type="ECO:0000256" key="8">
    <source>
        <dbReference type="HAMAP-Rule" id="MF_00316"/>
    </source>
</evidence>
<evidence type="ECO:0000256" key="3">
    <source>
        <dbReference type="ARBA" id="ARBA00022723"/>
    </source>
</evidence>
<evidence type="ECO:0000256" key="4">
    <source>
        <dbReference type="ARBA" id="ARBA00022741"/>
    </source>
</evidence>
<dbReference type="EC" id="2.7.7.77" evidence="8"/>
<dbReference type="OMA" id="PRWSNGY"/>
<dbReference type="GO" id="GO:0046872">
    <property type="term" value="F:metal ion binding"/>
    <property type="evidence" value="ECO:0007669"/>
    <property type="project" value="UniProtKB-KW"/>
</dbReference>
<dbReference type="GO" id="GO:0005525">
    <property type="term" value="F:GTP binding"/>
    <property type="evidence" value="ECO:0007669"/>
    <property type="project" value="UniProtKB-UniRule"/>
</dbReference>
<dbReference type="InterPro" id="IPR029044">
    <property type="entry name" value="Nucleotide-diphossugar_trans"/>
</dbReference>
<comment type="subcellular location">
    <subcellularLocation>
        <location evidence="8">Cytoplasm</location>
    </subcellularLocation>
</comment>
<dbReference type="GO" id="GO:0061603">
    <property type="term" value="F:molybdenum cofactor guanylyltransferase activity"/>
    <property type="evidence" value="ECO:0007669"/>
    <property type="project" value="UniProtKB-EC"/>
</dbReference>
<feature type="domain" description="MobA-like NTP transferase" evidence="9">
    <location>
        <begin position="5"/>
        <end position="145"/>
    </location>
</feature>
<dbReference type="CDD" id="cd02503">
    <property type="entry name" value="MobA"/>
    <property type="match status" value="1"/>
</dbReference>
<dbReference type="Gene3D" id="3.90.550.10">
    <property type="entry name" value="Spore Coat Polysaccharide Biosynthesis Protein SpsA, Chain A"/>
    <property type="match status" value="1"/>
</dbReference>
<comment type="catalytic activity">
    <reaction evidence="8">
        <text>Mo-molybdopterin + GTP + H(+) = Mo-molybdopterin guanine dinucleotide + diphosphate</text>
        <dbReference type="Rhea" id="RHEA:34243"/>
        <dbReference type="ChEBI" id="CHEBI:15378"/>
        <dbReference type="ChEBI" id="CHEBI:33019"/>
        <dbReference type="ChEBI" id="CHEBI:37565"/>
        <dbReference type="ChEBI" id="CHEBI:71302"/>
        <dbReference type="ChEBI" id="CHEBI:71310"/>
        <dbReference type="EC" id="2.7.7.77"/>
    </reaction>
</comment>
<accession>A0A832T802</accession>
<evidence type="ECO:0000256" key="7">
    <source>
        <dbReference type="ARBA" id="ARBA00023150"/>
    </source>
</evidence>
<comment type="cofactor">
    <cofactor evidence="8">
        <name>Mg(2+)</name>
        <dbReference type="ChEBI" id="CHEBI:18420"/>
    </cofactor>
</comment>
<reference evidence="10" key="1">
    <citation type="journal article" date="2020" name="bioRxiv">
        <title>A rank-normalized archaeal taxonomy based on genome phylogeny resolves widespread incomplete and uneven classifications.</title>
        <authorList>
            <person name="Rinke C."/>
            <person name="Chuvochina M."/>
            <person name="Mussig A.J."/>
            <person name="Chaumeil P.-A."/>
            <person name="Waite D.W."/>
            <person name="Whitman W.B."/>
            <person name="Parks D.H."/>
            <person name="Hugenholtz P."/>
        </authorList>
    </citation>
    <scope>NUCLEOTIDE SEQUENCE</scope>
    <source>
        <strain evidence="10">UBA8834</strain>
    </source>
</reference>